<dbReference type="Pfam" id="PF07287">
    <property type="entry name" value="AtuA"/>
    <property type="match status" value="1"/>
</dbReference>
<organism evidence="3 4">
    <name type="scientific">Comamonas testosteroni</name>
    <name type="common">Pseudomonas testosteroni</name>
    <dbReference type="NCBI Taxonomy" id="285"/>
    <lineage>
        <taxon>Bacteria</taxon>
        <taxon>Pseudomonadati</taxon>
        <taxon>Pseudomonadota</taxon>
        <taxon>Betaproteobacteria</taxon>
        <taxon>Burkholderiales</taxon>
        <taxon>Comamonadaceae</taxon>
        <taxon>Comamonas</taxon>
    </lineage>
</organism>
<reference evidence="3 4" key="1">
    <citation type="submission" date="2013-09" db="EMBL/GenBank/DDBJ databases">
        <title>High correlation between genotypes and phenotypes of environmental bacteria Comamonas testosteroni strains.</title>
        <authorList>
            <person name="Liu L."/>
            <person name="Zhu W."/>
            <person name="Xia X."/>
            <person name="Xu B."/>
            <person name="Luo M."/>
            <person name="Wang G."/>
        </authorList>
    </citation>
    <scope>NUCLEOTIDE SEQUENCE [LARGE SCALE GENOMIC DNA]</scope>
    <source>
        <strain evidence="3 4">JL40</strain>
    </source>
</reference>
<feature type="domain" description="AtuA-like ferredoxin-fold" evidence="2">
    <location>
        <begin position="489"/>
        <end position="586"/>
    </location>
</feature>
<comment type="caution">
    <text evidence="3">The sequence shown here is derived from an EMBL/GenBank/DDBJ whole genome shotgun (WGS) entry which is preliminary data.</text>
</comment>
<evidence type="ECO:0000259" key="2">
    <source>
        <dbReference type="Pfam" id="PF23544"/>
    </source>
</evidence>
<dbReference type="AlphaFoldDB" id="A0A096FQQ3"/>
<evidence type="ECO:0000259" key="1">
    <source>
        <dbReference type="Pfam" id="PF07287"/>
    </source>
</evidence>
<evidence type="ECO:0000313" key="3">
    <source>
        <dbReference type="EMBL" id="KGH32299.1"/>
    </source>
</evidence>
<dbReference type="InterPro" id="IPR010839">
    <property type="entry name" value="AtuA_N"/>
</dbReference>
<sequence length="603" mass="63768">MSKKNIRIGGASGFWGDSSVGAPQLVQDGNVDYLVFDYLAELTMSLLASARMRKPEMGYATDFVTVTMKSLLKSIVERGIRVVSNAGGINPQGCAQAIAALAAEQGLSVKIAVVEGDDVMPLLPALREAGVRDMQKQQPLPDKVISANAYLGALPIREALDQGAQIVVTGRCVDSAVTLGVLMHEFGWAAGDYDRLAQGSLAGHILECGCQATGGLHTDWESVPDWADMGYPIVECSEEGSFVVSKPQGTGGLVSTATVGEQVLYEIGDPAAYLLPDVCCDFTQVRLQQQGPDRVAVTGARGRAPGGAYKVCATYMEGYRCDAQLSIVGLDAAAKARRTGEAILARTRKLFAVHGWGDYSRTRIEVLGAESCFGPHAITQHTREATMRLAVMHQDKAALELFAREIAAAGTSWSPGTTGSGGGRPGPSPSIRQYGFLLDKSALAPSVLMDGQRRPVSIPQGGELSLPSRPEAGRLTVAQSQSQDCVKLPLIRLAYGRSGDKGDISNIGLIARRPEYLPVLKAQVTTERVAAWLAHLVEGPVTRYELPGFDALNFVCEAALDGGGMASLRNDPLGKGMAQILLAMPVSVPCGLLGMGDLRSVDA</sequence>
<dbReference type="PANTHER" id="PTHR47708:SF2">
    <property type="entry name" value="SI:CH73-132F6.5"/>
    <property type="match status" value="1"/>
</dbReference>
<evidence type="ECO:0000313" key="4">
    <source>
        <dbReference type="Proteomes" id="UP000029553"/>
    </source>
</evidence>
<dbReference type="RefSeq" id="WP_034365114.1">
    <property type="nucleotide sequence ID" value="NZ_AWOR01000001.1"/>
</dbReference>
<dbReference type="PANTHER" id="PTHR47708">
    <property type="match status" value="1"/>
</dbReference>
<accession>A0A096FQQ3</accession>
<protein>
    <submittedName>
        <fullName evidence="3">Terpene utilization protein AtuA</fullName>
    </submittedName>
</protein>
<name>A0A096FQQ3_COMTE</name>
<dbReference type="EMBL" id="AWOR01000001">
    <property type="protein sequence ID" value="KGH32299.1"/>
    <property type="molecule type" value="Genomic_DNA"/>
</dbReference>
<gene>
    <name evidence="3" type="ORF">P353_03350</name>
</gene>
<dbReference type="InterPro" id="IPR056362">
    <property type="entry name" value="AtuA-like_ferredoxin_dom"/>
</dbReference>
<dbReference type="Pfam" id="PF23544">
    <property type="entry name" value="AtuA_ferredoxin"/>
    <property type="match status" value="1"/>
</dbReference>
<dbReference type="Proteomes" id="UP000029553">
    <property type="component" value="Unassembled WGS sequence"/>
</dbReference>
<proteinExistence type="predicted"/>
<feature type="domain" description="Acyclic terpene utilisation N-terminal" evidence="1">
    <location>
        <begin position="6"/>
        <end position="447"/>
    </location>
</feature>